<dbReference type="Proteomes" id="UP000678499">
    <property type="component" value="Unassembled WGS sequence"/>
</dbReference>
<dbReference type="OrthoDB" id="9994231at2759"/>
<organism evidence="7">
    <name type="scientific">Notodromas monacha</name>
    <dbReference type="NCBI Taxonomy" id="399045"/>
    <lineage>
        <taxon>Eukaryota</taxon>
        <taxon>Metazoa</taxon>
        <taxon>Ecdysozoa</taxon>
        <taxon>Arthropoda</taxon>
        <taxon>Crustacea</taxon>
        <taxon>Oligostraca</taxon>
        <taxon>Ostracoda</taxon>
        <taxon>Podocopa</taxon>
        <taxon>Podocopida</taxon>
        <taxon>Cypridocopina</taxon>
        <taxon>Cypridoidea</taxon>
        <taxon>Cyprididae</taxon>
        <taxon>Notodromas</taxon>
    </lineage>
</organism>
<feature type="region of interest" description="Disordered" evidence="6">
    <location>
        <begin position="154"/>
        <end position="176"/>
    </location>
</feature>
<sequence>MKRPEVGSVLNDDSSESPQPGPKRRFISSPLRKSVAQHLLKRRKERLLVKRAMNLKSRVAANGSRPDVRVLPKRKCDKDGFRTTRAWVCDPPDETRNIKISCSNPGVAAVFKRLEDEKIERAEFLASGANVSTEEQCLLSSNSCDSIAAVFPNAKPSSDTGTPNPQTPAPLKRGLEHDRKCRSEEFKSASCFSKFAHRISTFIQTPKVFHDKIWWNTGDIVCAAGMDNRIYYAQTRGFLCDQYGNKSCALTWLVPKTPRDSVSVDNFEPAEYLLAYNQDEPQDLDDLTWVCRAPSDYYSPVNAPYRVKPAVNRGFVWTRMGPIETPLDNLLVAKDEETAIADLEQLHASANCDSEDGHVSTFCTREDINDRVVDFLILAGHKFKEEEEATIEYGNVTVLKDPAIEKELCLMTKDTFDSLLTSKISPAFFDSSLNSLLVQKTEEKIQEPVTTDDLPEIKSPRGSHSEETLKDDENLFLLPVHKCLVDHTYYKTAVPNSFLSPENNSDTSE</sequence>
<dbReference type="GO" id="GO:0008270">
    <property type="term" value="F:zinc ion binding"/>
    <property type="evidence" value="ECO:0007669"/>
    <property type="project" value="UniProtKB-KW"/>
</dbReference>
<keyword evidence="8" id="KW-1185">Reference proteome</keyword>
<feature type="compositionally biased region" description="Polar residues" evidence="6">
    <location>
        <begin position="155"/>
        <end position="164"/>
    </location>
</feature>
<evidence type="ECO:0000256" key="1">
    <source>
        <dbReference type="ARBA" id="ARBA00004123"/>
    </source>
</evidence>
<evidence type="ECO:0000313" key="7">
    <source>
        <dbReference type="EMBL" id="CAD7276716.1"/>
    </source>
</evidence>
<proteinExistence type="predicted"/>
<evidence type="ECO:0000256" key="3">
    <source>
        <dbReference type="ARBA" id="ARBA00022771"/>
    </source>
</evidence>
<evidence type="ECO:0000256" key="6">
    <source>
        <dbReference type="SAM" id="MobiDB-lite"/>
    </source>
</evidence>
<dbReference type="EMBL" id="CAJPEX010000687">
    <property type="protein sequence ID" value="CAG0916868.1"/>
    <property type="molecule type" value="Genomic_DNA"/>
</dbReference>
<dbReference type="GO" id="GO:0005634">
    <property type="term" value="C:nucleus"/>
    <property type="evidence" value="ECO:0007669"/>
    <property type="project" value="UniProtKB-SubCell"/>
</dbReference>
<name>A0A7R9BMR8_9CRUS</name>
<gene>
    <name evidence="7" type="ORF">NMOB1V02_LOCUS4467</name>
</gene>
<feature type="region of interest" description="Disordered" evidence="6">
    <location>
        <begin position="447"/>
        <end position="468"/>
    </location>
</feature>
<dbReference type="GO" id="GO:0006325">
    <property type="term" value="P:chromatin organization"/>
    <property type="evidence" value="ECO:0007669"/>
    <property type="project" value="TreeGrafter"/>
</dbReference>
<feature type="region of interest" description="Disordered" evidence="6">
    <location>
        <begin position="1"/>
        <end position="30"/>
    </location>
</feature>
<protein>
    <submittedName>
        <fullName evidence="7">Uncharacterized protein</fullName>
    </submittedName>
</protein>
<comment type="subcellular location">
    <subcellularLocation>
        <location evidence="1">Nucleus</location>
    </subcellularLocation>
</comment>
<accession>A0A7R9BMR8</accession>
<evidence type="ECO:0000256" key="2">
    <source>
        <dbReference type="ARBA" id="ARBA00022723"/>
    </source>
</evidence>
<dbReference type="AlphaFoldDB" id="A0A7R9BMR8"/>
<evidence type="ECO:0000256" key="5">
    <source>
        <dbReference type="ARBA" id="ARBA00023242"/>
    </source>
</evidence>
<keyword evidence="4" id="KW-0862">Zinc</keyword>
<keyword evidence="5" id="KW-0539">Nucleus</keyword>
<feature type="compositionally biased region" description="Basic and acidic residues" evidence="6">
    <location>
        <begin position="455"/>
        <end position="468"/>
    </location>
</feature>
<dbReference type="EMBL" id="OA882724">
    <property type="protein sequence ID" value="CAD7276716.1"/>
    <property type="molecule type" value="Genomic_DNA"/>
</dbReference>
<dbReference type="PANTHER" id="PTHR13340">
    <property type="entry name" value="GATA ZINC FINGER DOMAIN-CONTAINING"/>
    <property type="match status" value="1"/>
</dbReference>
<reference evidence="7" key="1">
    <citation type="submission" date="2020-11" db="EMBL/GenBank/DDBJ databases">
        <authorList>
            <person name="Tran Van P."/>
        </authorList>
    </citation>
    <scope>NUCLEOTIDE SEQUENCE</scope>
</reference>
<keyword evidence="3" id="KW-0863">Zinc-finger</keyword>
<evidence type="ECO:0000256" key="4">
    <source>
        <dbReference type="ARBA" id="ARBA00022833"/>
    </source>
</evidence>
<dbReference type="InterPro" id="IPR039050">
    <property type="entry name" value="GATAD1"/>
</dbReference>
<keyword evidence="2" id="KW-0479">Metal-binding</keyword>
<dbReference type="PANTHER" id="PTHR13340:SF2">
    <property type="entry name" value="GATA ZINC FINGER DOMAIN-CONTAINING PROTEIN 1"/>
    <property type="match status" value="1"/>
</dbReference>
<evidence type="ECO:0000313" key="8">
    <source>
        <dbReference type="Proteomes" id="UP000678499"/>
    </source>
</evidence>